<dbReference type="EMBL" id="CP029397">
    <property type="protein sequence ID" value="AWL27620.1"/>
    <property type="molecule type" value="Genomic_DNA"/>
</dbReference>
<keyword evidence="2" id="KW-0805">Transcription regulation</keyword>
<evidence type="ECO:0000313" key="7">
    <source>
        <dbReference type="Proteomes" id="UP000245977"/>
    </source>
</evidence>
<comment type="similarity">
    <text evidence="1">Belongs to the LysR transcriptional regulatory family.</text>
</comment>
<dbReference type="Pfam" id="PF00126">
    <property type="entry name" value="HTH_1"/>
    <property type="match status" value="1"/>
</dbReference>
<dbReference type="Pfam" id="PF03466">
    <property type="entry name" value="LysR_substrate"/>
    <property type="match status" value="1"/>
</dbReference>
<organism evidence="6 7">
    <name type="scientific">Acinetobacter defluvii</name>
    <dbReference type="NCBI Taxonomy" id="1871111"/>
    <lineage>
        <taxon>Bacteria</taxon>
        <taxon>Pseudomonadati</taxon>
        <taxon>Pseudomonadota</taxon>
        <taxon>Gammaproteobacteria</taxon>
        <taxon>Moraxellales</taxon>
        <taxon>Moraxellaceae</taxon>
        <taxon>Acinetobacter</taxon>
    </lineage>
</organism>
<proteinExistence type="inferred from homology"/>
<dbReference type="FunFam" id="1.10.10.10:FF:000001">
    <property type="entry name" value="LysR family transcriptional regulator"/>
    <property type="match status" value="1"/>
</dbReference>
<dbReference type="SUPFAM" id="SSF53850">
    <property type="entry name" value="Periplasmic binding protein-like II"/>
    <property type="match status" value="1"/>
</dbReference>
<dbReference type="AlphaFoldDB" id="A0A2S2F9N4"/>
<dbReference type="SUPFAM" id="SSF46785">
    <property type="entry name" value="Winged helix' DNA-binding domain"/>
    <property type="match status" value="1"/>
</dbReference>
<dbReference type="RefSeq" id="WP_065995486.1">
    <property type="nucleotide sequence ID" value="NZ_CP029397.2"/>
</dbReference>
<protein>
    <submittedName>
        <fullName evidence="6">LysR family transcriptional regulator</fullName>
    </submittedName>
</protein>
<dbReference type="GO" id="GO:0006351">
    <property type="term" value="P:DNA-templated transcription"/>
    <property type="evidence" value="ECO:0007669"/>
    <property type="project" value="TreeGrafter"/>
</dbReference>
<dbReference type="GO" id="GO:0003700">
    <property type="term" value="F:DNA-binding transcription factor activity"/>
    <property type="evidence" value="ECO:0007669"/>
    <property type="project" value="InterPro"/>
</dbReference>
<evidence type="ECO:0000256" key="4">
    <source>
        <dbReference type="ARBA" id="ARBA00023163"/>
    </source>
</evidence>
<reference evidence="6" key="1">
    <citation type="submission" date="2019-08" db="EMBL/GenBank/DDBJ databases">
        <title>The complete genome of Acinetobacter defluvii strain WCHAD010030.</title>
        <authorList>
            <person name="Hu Y."/>
            <person name="Qin J."/>
            <person name="Feng Y."/>
            <person name="Zong Z."/>
        </authorList>
    </citation>
    <scope>NUCLEOTIDE SEQUENCE</scope>
    <source>
        <strain evidence="6">WCHA30</strain>
    </source>
</reference>
<accession>A0A2S2F9N4</accession>
<dbReference type="Gene3D" id="3.40.190.290">
    <property type="match status" value="1"/>
</dbReference>
<keyword evidence="4" id="KW-0804">Transcription</keyword>
<keyword evidence="3" id="KW-0238">DNA-binding</keyword>
<evidence type="ECO:0000256" key="1">
    <source>
        <dbReference type="ARBA" id="ARBA00009437"/>
    </source>
</evidence>
<name>A0A2S2F9N4_9GAMM</name>
<dbReference type="InterPro" id="IPR005119">
    <property type="entry name" value="LysR_subst-bd"/>
</dbReference>
<evidence type="ECO:0000256" key="3">
    <source>
        <dbReference type="ARBA" id="ARBA00023125"/>
    </source>
</evidence>
<dbReference type="PROSITE" id="PS50931">
    <property type="entry name" value="HTH_LYSR"/>
    <property type="match status" value="1"/>
</dbReference>
<evidence type="ECO:0000313" key="6">
    <source>
        <dbReference type="EMBL" id="AWL27620.1"/>
    </source>
</evidence>
<dbReference type="GO" id="GO:0043565">
    <property type="term" value="F:sequence-specific DNA binding"/>
    <property type="evidence" value="ECO:0007669"/>
    <property type="project" value="TreeGrafter"/>
</dbReference>
<feature type="domain" description="HTH lysR-type" evidence="5">
    <location>
        <begin position="5"/>
        <end position="62"/>
    </location>
</feature>
<dbReference type="KEGG" id="adv:DJ533_02950"/>
<sequence length="327" mass="37107">MNNLPNLSDLKVFCVVAKRKSFVASADELGASPAYVSKRINILENNLNCTLFHRSTRHVSLTEDGKLILERVSNILNEFDELSDLINNPQNTPTGRIDIVSSFGFGRSHVAPILSKLMTMYPELDIQFNTIDHTVDLIQHSLDLDIFVGNDISPNMIAKKLLSNFRILCASPRYLQINSEPDDLDELTNHTCLAVQERDQSRHAWKLRSPMEDVSVAITPKFTSNNSEIIKQLVMDDQGIMLCSIWDVMEELHTGKLQHILTSYWQDADIWAVYPSRLRSSSKLKTCILFIQAQLLNRLQHLNTLTRGKPVLAKPEQVSLPPEKVFL</sequence>
<evidence type="ECO:0000259" key="5">
    <source>
        <dbReference type="PROSITE" id="PS50931"/>
    </source>
</evidence>
<dbReference type="InterPro" id="IPR000847">
    <property type="entry name" value="LysR_HTH_N"/>
</dbReference>
<dbReference type="OrthoDB" id="9786526at2"/>
<dbReference type="Gene3D" id="1.10.10.10">
    <property type="entry name" value="Winged helix-like DNA-binding domain superfamily/Winged helix DNA-binding domain"/>
    <property type="match status" value="1"/>
</dbReference>
<evidence type="ECO:0000256" key="2">
    <source>
        <dbReference type="ARBA" id="ARBA00023015"/>
    </source>
</evidence>
<dbReference type="PANTHER" id="PTHR30537:SF5">
    <property type="entry name" value="HTH-TYPE TRANSCRIPTIONAL ACTIVATOR TTDR-RELATED"/>
    <property type="match status" value="1"/>
</dbReference>
<dbReference type="InterPro" id="IPR036390">
    <property type="entry name" value="WH_DNA-bd_sf"/>
</dbReference>
<keyword evidence="7" id="KW-1185">Reference proteome</keyword>
<dbReference type="InterPro" id="IPR036388">
    <property type="entry name" value="WH-like_DNA-bd_sf"/>
</dbReference>
<dbReference type="InterPro" id="IPR058163">
    <property type="entry name" value="LysR-type_TF_proteobact-type"/>
</dbReference>
<dbReference type="STRING" id="1871111.GCA_001704615_02383"/>
<dbReference type="Proteomes" id="UP000245977">
    <property type="component" value="Chromosome"/>
</dbReference>
<gene>
    <name evidence="6" type="ORF">DJ533_02950</name>
</gene>
<dbReference type="PANTHER" id="PTHR30537">
    <property type="entry name" value="HTH-TYPE TRANSCRIPTIONAL REGULATOR"/>
    <property type="match status" value="1"/>
</dbReference>